<sequence>MAPQYRHGVLTTTDLTSADLDQIRKTALGEADPLGIAAGLADAVDAGRLADPEIAGEALILAAEIAESRAKHEAALRYAERAVEADAKSDGIKAHALHARLLFRAGRADEAMAELEPLRPRLTEHNDAPAYIAAALAVGGRHKLAEEWLTEAVQAALAERSSDPASAEDAGLLFFLLQQRHGIRHALNLPHDAHDNLADRLETRLANASTTAVGDELLFFPQAEFDRVIAKWPALTAAYGSTWDEHRARLERELSRRAASNPAPLPGTADGLATFAGLDADPADPKTRAGYTRQLAVKPSSITWPPERNGSCWCGSGLKYKKCCLPRARA</sequence>
<dbReference type="SUPFAM" id="SSF48452">
    <property type="entry name" value="TPR-like"/>
    <property type="match status" value="1"/>
</dbReference>
<dbReference type="SUPFAM" id="SSF103642">
    <property type="entry name" value="Sec-C motif"/>
    <property type="match status" value="1"/>
</dbReference>
<evidence type="ECO:0000313" key="1">
    <source>
        <dbReference type="EMBL" id="GID62419.1"/>
    </source>
</evidence>
<accession>A0A919M4L0</accession>
<dbReference type="Pfam" id="PF02810">
    <property type="entry name" value="SEC-C"/>
    <property type="match status" value="1"/>
</dbReference>
<dbReference type="AlphaFoldDB" id="A0A919M4L0"/>
<keyword evidence="2" id="KW-1185">Reference proteome</keyword>
<proteinExistence type="predicted"/>
<evidence type="ECO:0000313" key="2">
    <source>
        <dbReference type="Proteomes" id="UP000619479"/>
    </source>
</evidence>
<dbReference type="InterPro" id="IPR004027">
    <property type="entry name" value="SEC_C_motif"/>
</dbReference>
<dbReference type="EMBL" id="BOMH01000002">
    <property type="protein sequence ID" value="GID62419.1"/>
    <property type="molecule type" value="Genomic_DNA"/>
</dbReference>
<dbReference type="Proteomes" id="UP000619479">
    <property type="component" value="Unassembled WGS sequence"/>
</dbReference>
<organism evidence="1 2">
    <name type="scientific">Actinoplanes cyaneus</name>
    <dbReference type="NCBI Taxonomy" id="52696"/>
    <lineage>
        <taxon>Bacteria</taxon>
        <taxon>Bacillati</taxon>
        <taxon>Actinomycetota</taxon>
        <taxon>Actinomycetes</taxon>
        <taxon>Micromonosporales</taxon>
        <taxon>Micromonosporaceae</taxon>
        <taxon>Actinoplanes</taxon>
    </lineage>
</organism>
<protein>
    <submittedName>
        <fullName evidence="1">Preprotein translocase SecA</fullName>
    </submittedName>
</protein>
<name>A0A919M4L0_9ACTN</name>
<comment type="caution">
    <text evidence="1">The sequence shown here is derived from an EMBL/GenBank/DDBJ whole genome shotgun (WGS) entry which is preliminary data.</text>
</comment>
<dbReference type="Gene3D" id="1.25.40.10">
    <property type="entry name" value="Tetratricopeptide repeat domain"/>
    <property type="match status" value="1"/>
</dbReference>
<dbReference type="InterPro" id="IPR011990">
    <property type="entry name" value="TPR-like_helical_dom_sf"/>
</dbReference>
<reference evidence="1" key="1">
    <citation type="submission" date="2021-01" db="EMBL/GenBank/DDBJ databases">
        <title>Whole genome shotgun sequence of Actinoplanes cyaneus NBRC 14990.</title>
        <authorList>
            <person name="Komaki H."/>
            <person name="Tamura T."/>
        </authorList>
    </citation>
    <scope>NUCLEOTIDE SEQUENCE</scope>
    <source>
        <strain evidence="1">NBRC 14990</strain>
    </source>
</reference>
<dbReference type="Gene3D" id="3.10.450.50">
    <property type="match status" value="1"/>
</dbReference>
<gene>
    <name evidence="1" type="ORF">Acy02nite_03000</name>
</gene>